<evidence type="ECO:0000313" key="2">
    <source>
        <dbReference type="Proteomes" id="UP000600365"/>
    </source>
</evidence>
<gene>
    <name evidence="1" type="ORF">GCM10011579_033120</name>
</gene>
<accession>A0A917Y3Y0</accession>
<dbReference type="AlphaFoldDB" id="A0A917Y3Y0"/>
<organism evidence="1 2">
    <name type="scientific">Streptomyces albiflavescens</name>
    <dbReference type="NCBI Taxonomy" id="1623582"/>
    <lineage>
        <taxon>Bacteria</taxon>
        <taxon>Bacillati</taxon>
        <taxon>Actinomycetota</taxon>
        <taxon>Actinomycetes</taxon>
        <taxon>Kitasatosporales</taxon>
        <taxon>Streptomycetaceae</taxon>
        <taxon>Streptomyces</taxon>
    </lineage>
</organism>
<dbReference type="RefSeq" id="WP_189186757.1">
    <property type="nucleotide sequence ID" value="NZ_BMMM01000005.1"/>
</dbReference>
<dbReference type="EMBL" id="BMMM01000005">
    <property type="protein sequence ID" value="GGN64086.1"/>
    <property type="molecule type" value="Genomic_DNA"/>
</dbReference>
<keyword evidence="2" id="KW-1185">Reference proteome</keyword>
<proteinExistence type="predicted"/>
<name>A0A917Y3Y0_9ACTN</name>
<evidence type="ECO:0000313" key="1">
    <source>
        <dbReference type="EMBL" id="GGN64086.1"/>
    </source>
</evidence>
<sequence length="73" mass="7880">MLIRSAVVSSSSTATGVSTDLARTIAVLARAQQDATRNRRQIANQLRSLLRKYYPAALDAFTGWANGMPSQSP</sequence>
<dbReference type="Proteomes" id="UP000600365">
    <property type="component" value="Unassembled WGS sequence"/>
</dbReference>
<reference evidence="1 2" key="1">
    <citation type="journal article" date="2014" name="Int. J. Syst. Evol. Microbiol.">
        <title>Complete genome sequence of Corynebacterium casei LMG S-19264T (=DSM 44701T), isolated from a smear-ripened cheese.</title>
        <authorList>
            <consortium name="US DOE Joint Genome Institute (JGI-PGF)"/>
            <person name="Walter F."/>
            <person name="Albersmeier A."/>
            <person name="Kalinowski J."/>
            <person name="Ruckert C."/>
        </authorList>
    </citation>
    <scope>NUCLEOTIDE SEQUENCE [LARGE SCALE GENOMIC DNA]</scope>
    <source>
        <strain evidence="1 2">CGMCC 4.7111</strain>
    </source>
</reference>
<protein>
    <submittedName>
        <fullName evidence="1">Uncharacterized protein</fullName>
    </submittedName>
</protein>
<comment type="caution">
    <text evidence="1">The sequence shown here is derived from an EMBL/GenBank/DDBJ whole genome shotgun (WGS) entry which is preliminary data.</text>
</comment>